<reference evidence="1 2" key="1">
    <citation type="journal article" date="2019" name="Commun. Biol.">
        <title>The bagworm genome reveals a unique fibroin gene that provides high tensile strength.</title>
        <authorList>
            <person name="Kono N."/>
            <person name="Nakamura H."/>
            <person name="Ohtoshi R."/>
            <person name="Tomita M."/>
            <person name="Numata K."/>
            <person name="Arakawa K."/>
        </authorList>
    </citation>
    <scope>NUCLEOTIDE SEQUENCE [LARGE SCALE GENOMIC DNA]</scope>
</reference>
<organism evidence="1 2">
    <name type="scientific">Eumeta variegata</name>
    <name type="common">Bagworm moth</name>
    <name type="synonym">Eumeta japonica</name>
    <dbReference type="NCBI Taxonomy" id="151549"/>
    <lineage>
        <taxon>Eukaryota</taxon>
        <taxon>Metazoa</taxon>
        <taxon>Ecdysozoa</taxon>
        <taxon>Arthropoda</taxon>
        <taxon>Hexapoda</taxon>
        <taxon>Insecta</taxon>
        <taxon>Pterygota</taxon>
        <taxon>Neoptera</taxon>
        <taxon>Endopterygota</taxon>
        <taxon>Lepidoptera</taxon>
        <taxon>Glossata</taxon>
        <taxon>Ditrysia</taxon>
        <taxon>Tineoidea</taxon>
        <taxon>Psychidae</taxon>
        <taxon>Oiketicinae</taxon>
        <taxon>Eumeta</taxon>
    </lineage>
</organism>
<evidence type="ECO:0000313" key="1">
    <source>
        <dbReference type="EMBL" id="GBP01077.1"/>
    </source>
</evidence>
<dbReference type="AlphaFoldDB" id="A0A4C1SI74"/>
<keyword evidence="2" id="KW-1185">Reference proteome</keyword>
<protein>
    <submittedName>
        <fullName evidence="1">Uncharacterized protein</fullName>
    </submittedName>
</protein>
<gene>
    <name evidence="1" type="ORF">EVAR_2338_1</name>
</gene>
<comment type="caution">
    <text evidence="1">The sequence shown here is derived from an EMBL/GenBank/DDBJ whole genome shotgun (WGS) entry which is preliminary data.</text>
</comment>
<name>A0A4C1SI74_EUMVA</name>
<accession>A0A4C1SI74</accession>
<sequence>MDCEALQRLLLMPKRIQGWETKIVRRSFLAELSRRGLNIKLWTGYVYGSAESPPHFRTRLITDPPRMDATRFRRGPLYLDRREQPVPPMNELA</sequence>
<dbReference type="Proteomes" id="UP000299102">
    <property type="component" value="Unassembled WGS sequence"/>
</dbReference>
<dbReference type="EMBL" id="BGZK01000007">
    <property type="protein sequence ID" value="GBP01077.1"/>
    <property type="molecule type" value="Genomic_DNA"/>
</dbReference>
<proteinExistence type="predicted"/>
<evidence type="ECO:0000313" key="2">
    <source>
        <dbReference type="Proteomes" id="UP000299102"/>
    </source>
</evidence>